<dbReference type="InterPro" id="IPR050135">
    <property type="entry name" value="dGTPase-like"/>
</dbReference>
<dbReference type="PANTHER" id="PTHR11373">
    <property type="entry name" value="DEOXYNUCLEOSIDE TRIPHOSPHATE TRIPHOSPHOHYDROLASE"/>
    <property type="match status" value="1"/>
</dbReference>
<protein>
    <submittedName>
        <fullName evidence="2">Deoxyguanosinetriphosphate triphosphohydrolase (EC)</fullName>
        <ecNumber evidence="2">3.1.5.1</ecNumber>
    </submittedName>
</protein>
<organism evidence="2">
    <name type="scientific">uncultured Sulfurovum sp</name>
    <dbReference type="NCBI Taxonomy" id="269237"/>
    <lineage>
        <taxon>Bacteria</taxon>
        <taxon>Pseudomonadati</taxon>
        <taxon>Campylobacterota</taxon>
        <taxon>Epsilonproteobacteria</taxon>
        <taxon>Campylobacterales</taxon>
        <taxon>Sulfurovaceae</taxon>
        <taxon>Sulfurovum</taxon>
        <taxon>environmental samples</taxon>
    </lineage>
</organism>
<dbReference type="GO" id="GO:0006203">
    <property type="term" value="P:dGTP catabolic process"/>
    <property type="evidence" value="ECO:0007669"/>
    <property type="project" value="TreeGrafter"/>
</dbReference>
<dbReference type="GO" id="GO:0008832">
    <property type="term" value="F:dGTPase activity"/>
    <property type="evidence" value="ECO:0007669"/>
    <property type="project" value="UniProtKB-EC"/>
</dbReference>
<keyword evidence="2" id="KW-0378">Hydrolase</keyword>
<dbReference type="EC" id="3.1.5.1" evidence="2"/>
<evidence type="ECO:0000259" key="1">
    <source>
        <dbReference type="Pfam" id="PF01966"/>
    </source>
</evidence>
<accession>A0A6S6T7D0</accession>
<dbReference type="EMBL" id="CACVAR010000202">
    <property type="protein sequence ID" value="CAA6810766.1"/>
    <property type="molecule type" value="Genomic_DNA"/>
</dbReference>
<name>A0A6S6T7D0_9BACT</name>
<dbReference type="SUPFAM" id="SSF109604">
    <property type="entry name" value="HD-domain/PDEase-like"/>
    <property type="match status" value="1"/>
</dbReference>
<proteinExistence type="predicted"/>
<dbReference type="PANTHER" id="PTHR11373:SF4">
    <property type="entry name" value="DEOXYNUCLEOSIDE TRIPHOSPHATE TRIPHOSPHOHYDROLASE SAMHD1"/>
    <property type="match status" value="1"/>
</dbReference>
<evidence type="ECO:0000313" key="2">
    <source>
        <dbReference type="EMBL" id="CAA6810766.1"/>
    </source>
</evidence>
<reference evidence="2" key="1">
    <citation type="submission" date="2020-01" db="EMBL/GenBank/DDBJ databases">
        <authorList>
            <person name="Meier V. D."/>
            <person name="Meier V D."/>
        </authorList>
    </citation>
    <scope>NUCLEOTIDE SEQUENCE</scope>
    <source>
        <strain evidence="2">HLG_WM_MAG_03</strain>
    </source>
</reference>
<dbReference type="Pfam" id="PF01966">
    <property type="entry name" value="HD"/>
    <property type="match status" value="1"/>
</dbReference>
<feature type="domain" description="HD" evidence="1">
    <location>
        <begin position="135"/>
        <end position="167"/>
    </location>
</feature>
<dbReference type="InterPro" id="IPR006674">
    <property type="entry name" value="HD_domain"/>
</dbReference>
<gene>
    <name evidence="2" type="ORF">HELGO_WM16117</name>
</gene>
<sequence>MKQNNIVNDTVYGHIPYSKLEEKFLKSKIINRLLFVSQNALAYFAFPSISTKRYIHSLGTMHVASYMFKNSLINSSERSRKNFLISAKIEIENIILDNHLNIDLNHIDIADKTLLGFSFSLDKKLDIIYLVLLQALRLAGLLHDVGHLPFSHQTEYALKRLYLSMKKVKVANKEQKNFLKFYENITSNGKLVLHESIGYAYLEMLFQYELGENKEVNREIVELYYLLVKNILNNVEKKNFEYTTLHDYVASSVDADRIDYINRDLLASGYISTSADFLRITREAILVEENQKFKLSFMSSSLADIEHLLESRFNLYKKVFFTHNISRLDTLLEKIITYLAKEYLSTSPSDKKVYESISMMWKFSKEKNSVKQLDIISQLDENWLISLFKKEYFKIKYQLSLTYQERYYLAAFEDILFGKYLFKAKWKNLSEFYKLLELSEEERYTFREKFGKVSQKKEKRLEKLLNVFINKHNQNSDFFAYSIVSLSIGIDKNFLLYDGEKSIKIDEVSTLRKRLITSRSNTVPFYIFTNKKSLTKGMKRELKEMLFKVFL</sequence>
<dbReference type="AlphaFoldDB" id="A0A6S6T7D0"/>
<dbReference type="Gene3D" id="1.10.3210.10">
    <property type="entry name" value="Hypothetical protein af1432"/>
    <property type="match status" value="1"/>
</dbReference>